<proteinExistence type="predicted"/>
<accession>A0A561U0X0</accession>
<name>A0A561U0X0_9PSEU</name>
<evidence type="ECO:0000256" key="1">
    <source>
        <dbReference type="SAM" id="MobiDB-lite"/>
    </source>
</evidence>
<dbReference type="AlphaFoldDB" id="A0A561U0X0"/>
<dbReference type="RefSeq" id="WP_145744378.1">
    <property type="nucleotide sequence ID" value="NZ_VIWX01000006.1"/>
</dbReference>
<evidence type="ECO:0000313" key="3">
    <source>
        <dbReference type="EMBL" id="TWF93001.1"/>
    </source>
</evidence>
<keyword evidence="2" id="KW-0472">Membrane</keyword>
<keyword evidence="2" id="KW-0812">Transmembrane</keyword>
<comment type="caution">
    <text evidence="3">The sequence shown here is derived from an EMBL/GenBank/DDBJ whole genome shotgun (WGS) entry which is preliminary data.</text>
</comment>
<dbReference type="OrthoDB" id="3684083at2"/>
<dbReference type="Proteomes" id="UP000316184">
    <property type="component" value="Unassembled WGS sequence"/>
</dbReference>
<keyword evidence="4" id="KW-1185">Reference proteome</keyword>
<evidence type="ECO:0000256" key="2">
    <source>
        <dbReference type="SAM" id="Phobius"/>
    </source>
</evidence>
<feature type="region of interest" description="Disordered" evidence="1">
    <location>
        <begin position="222"/>
        <end position="241"/>
    </location>
</feature>
<reference evidence="3 4" key="1">
    <citation type="submission" date="2019-06" db="EMBL/GenBank/DDBJ databases">
        <title>Sequencing the genomes of 1000 actinobacteria strains.</title>
        <authorList>
            <person name="Klenk H.-P."/>
        </authorList>
    </citation>
    <scope>NUCLEOTIDE SEQUENCE [LARGE SCALE GENOMIC DNA]</scope>
    <source>
        <strain evidence="3 4">DSM 46699</strain>
    </source>
</reference>
<protein>
    <submittedName>
        <fullName evidence="3">Uncharacterized protein</fullName>
    </submittedName>
</protein>
<organism evidence="3 4">
    <name type="scientific">Saccharopolyspora dendranthemae</name>
    <dbReference type="NCBI Taxonomy" id="1181886"/>
    <lineage>
        <taxon>Bacteria</taxon>
        <taxon>Bacillati</taxon>
        <taxon>Actinomycetota</taxon>
        <taxon>Actinomycetes</taxon>
        <taxon>Pseudonocardiales</taxon>
        <taxon>Pseudonocardiaceae</taxon>
        <taxon>Saccharopolyspora</taxon>
    </lineage>
</organism>
<evidence type="ECO:0000313" key="4">
    <source>
        <dbReference type="Proteomes" id="UP000316184"/>
    </source>
</evidence>
<gene>
    <name evidence="3" type="ORF">FHU35_16284</name>
</gene>
<feature type="region of interest" description="Disordered" evidence="1">
    <location>
        <begin position="20"/>
        <end position="41"/>
    </location>
</feature>
<keyword evidence="2" id="KW-1133">Transmembrane helix</keyword>
<sequence length="241" mass="25573">MEHTRDRTALDETVTVAELIRRGPQDPDASPPAAEPCDPGATKQPLGGLVVLTVLGVLLLISAAGAGALIMAKPAQLTRPAHSAAPISGALALRPDLVLNAAWPFTGNGGFADTTGTDAAVLDADPDDAHLANPEAGSESTTLGLVEEFYRRAQDSPDRLGELLAPELGHADELRRAWEAVDHVWLTELRRERDGSVRAQVEAEYPDGRRVMLDQHLHVSPGPLPRISGAELRTARQLPPG</sequence>
<dbReference type="EMBL" id="VIWX01000006">
    <property type="protein sequence ID" value="TWF93001.1"/>
    <property type="molecule type" value="Genomic_DNA"/>
</dbReference>
<feature type="transmembrane region" description="Helical" evidence="2">
    <location>
        <begin position="49"/>
        <end position="72"/>
    </location>
</feature>